<dbReference type="AlphaFoldDB" id="A0A2A6E1R1"/>
<evidence type="ECO:0000313" key="1">
    <source>
        <dbReference type="EMBL" id="PDO10971.1"/>
    </source>
</evidence>
<dbReference type="EMBL" id="MOXJ01000007">
    <property type="protein sequence ID" value="PDO10971.1"/>
    <property type="molecule type" value="Genomic_DNA"/>
</dbReference>
<accession>A0A2A6E1R1</accession>
<evidence type="ECO:0000313" key="2">
    <source>
        <dbReference type="Proteomes" id="UP000243688"/>
    </source>
</evidence>
<gene>
    <name evidence="1" type="ORF">BLM47_04720</name>
</gene>
<reference evidence="1 2" key="1">
    <citation type="submission" date="2016-12" db="EMBL/GenBank/DDBJ databases">
        <title>Candidatus Reconcilibacillus cellulovorans genome.</title>
        <authorList>
            <person name="Kolinko S."/>
            <person name="Wu Y.-W."/>
            <person name="Tachea F."/>
            <person name="Denzel E."/>
            <person name="Hiras J."/>
            <person name="Baecker N."/>
            <person name="Chan L.J."/>
            <person name="Eichorst S.A."/>
            <person name="Frey D."/>
            <person name="Adams P.D."/>
            <person name="Pray T."/>
            <person name="Tanjore D."/>
            <person name="Petzold C.J."/>
            <person name="Gladden J.M."/>
            <person name="Simmons B.A."/>
            <person name="Singer S.W."/>
        </authorList>
    </citation>
    <scope>NUCLEOTIDE SEQUENCE [LARGE SCALE GENOMIC DNA]</scope>
    <source>
        <strain evidence="1">JTherm</strain>
    </source>
</reference>
<sequence>MRGDDVDPSPPNSPDWADKIPVKSLEEYLWNVDVILVGMVEKQEETFLQDSGIPTKRTFTFPVTPALIRVENVVYGDVKSNVITLLQHGTTENKKDLEKFVIPGKRYVLLLNETTTPGRYWALNGPESIWEIENDIVKSKAPSHLDDLDKRNGSSLKVFLDDLKKAANNKKKPKFLG</sequence>
<dbReference type="Proteomes" id="UP000243688">
    <property type="component" value="Unassembled WGS sequence"/>
</dbReference>
<organism evidence="1 2">
    <name type="scientific">Candidatus Reconcilbacillus cellulovorans</name>
    <dbReference type="NCBI Taxonomy" id="1906605"/>
    <lineage>
        <taxon>Bacteria</taxon>
        <taxon>Bacillati</taxon>
        <taxon>Bacillota</taxon>
        <taxon>Bacilli</taxon>
        <taxon>Bacillales</taxon>
        <taxon>Paenibacillaceae</taxon>
        <taxon>Candidatus Reconcilbacillus</taxon>
    </lineage>
</organism>
<name>A0A2A6E1R1_9BACL</name>
<protein>
    <submittedName>
        <fullName evidence="1">Uncharacterized protein</fullName>
    </submittedName>
</protein>
<proteinExistence type="predicted"/>
<comment type="caution">
    <text evidence="1">The sequence shown here is derived from an EMBL/GenBank/DDBJ whole genome shotgun (WGS) entry which is preliminary data.</text>
</comment>